<sequence>MQGVRGKCLALRLETRAQAVKPALPHRLCWTAGRLLSKKIDMVATRSKIPIQICVRYYVLWLAEVQVSSRLTPGICLRMYLCTCVVCMYVSMYYLPGPAVSLLLHTTTTTRARHLFPLEGGMHLHP</sequence>
<keyword evidence="1" id="KW-1133">Transmembrane helix</keyword>
<dbReference type="OMA" id="IPIQICV"/>
<gene>
    <name evidence="2" type="ORF">COCSADRAFT_258970</name>
</gene>
<dbReference type="EMBL" id="KB445653">
    <property type="protein sequence ID" value="EMD59468.1"/>
    <property type="molecule type" value="Genomic_DNA"/>
</dbReference>
<proteinExistence type="predicted"/>
<keyword evidence="1" id="KW-0472">Membrane</keyword>
<dbReference type="KEGG" id="bsc:COCSADRAFT_258970"/>
<dbReference type="OrthoDB" id="3688594at2759"/>
<keyword evidence="1" id="KW-0812">Transmembrane</keyword>
<dbReference type="Proteomes" id="UP000016934">
    <property type="component" value="Unassembled WGS sequence"/>
</dbReference>
<dbReference type="AlphaFoldDB" id="M2RWL6"/>
<organism evidence="2 3">
    <name type="scientific">Cochliobolus sativus (strain ND90Pr / ATCC 201652)</name>
    <name type="common">Common root rot and spot blotch fungus</name>
    <name type="synonym">Bipolaris sorokiniana</name>
    <dbReference type="NCBI Taxonomy" id="665912"/>
    <lineage>
        <taxon>Eukaryota</taxon>
        <taxon>Fungi</taxon>
        <taxon>Dikarya</taxon>
        <taxon>Ascomycota</taxon>
        <taxon>Pezizomycotina</taxon>
        <taxon>Dothideomycetes</taxon>
        <taxon>Pleosporomycetidae</taxon>
        <taxon>Pleosporales</taxon>
        <taxon>Pleosporineae</taxon>
        <taxon>Pleosporaceae</taxon>
        <taxon>Bipolaris</taxon>
    </lineage>
</organism>
<keyword evidence="3" id="KW-1185">Reference proteome</keyword>
<reference evidence="3" key="2">
    <citation type="journal article" date="2013" name="PLoS Genet.">
        <title>Comparative genome structure, secondary metabolite, and effector coding capacity across Cochliobolus pathogens.</title>
        <authorList>
            <person name="Condon B.J."/>
            <person name="Leng Y."/>
            <person name="Wu D."/>
            <person name="Bushley K.E."/>
            <person name="Ohm R.A."/>
            <person name="Otillar R."/>
            <person name="Martin J."/>
            <person name="Schackwitz W."/>
            <person name="Grimwood J."/>
            <person name="MohdZainudin N."/>
            <person name="Xue C."/>
            <person name="Wang R."/>
            <person name="Manning V.A."/>
            <person name="Dhillon B."/>
            <person name="Tu Z.J."/>
            <person name="Steffenson B.J."/>
            <person name="Salamov A."/>
            <person name="Sun H."/>
            <person name="Lowry S."/>
            <person name="LaButti K."/>
            <person name="Han J."/>
            <person name="Copeland A."/>
            <person name="Lindquist E."/>
            <person name="Barry K."/>
            <person name="Schmutz J."/>
            <person name="Baker S.E."/>
            <person name="Ciuffetti L.M."/>
            <person name="Grigoriev I.V."/>
            <person name="Zhong S."/>
            <person name="Turgeon B.G."/>
        </authorList>
    </citation>
    <scope>NUCLEOTIDE SEQUENCE [LARGE SCALE GENOMIC DNA]</scope>
    <source>
        <strain evidence="3">ND90Pr / ATCC 201652</strain>
    </source>
</reference>
<dbReference type="RefSeq" id="XP_007705169.1">
    <property type="nucleotide sequence ID" value="XM_007706979.1"/>
</dbReference>
<accession>M2RWL6</accession>
<evidence type="ECO:0000313" key="2">
    <source>
        <dbReference type="EMBL" id="EMD59468.1"/>
    </source>
</evidence>
<protein>
    <submittedName>
        <fullName evidence="2">Uncharacterized protein</fullName>
    </submittedName>
</protein>
<feature type="transmembrane region" description="Helical" evidence="1">
    <location>
        <begin position="75"/>
        <end position="95"/>
    </location>
</feature>
<name>M2RWL6_COCSN</name>
<reference evidence="2 3" key="1">
    <citation type="journal article" date="2012" name="PLoS Pathog.">
        <title>Diverse lifestyles and strategies of plant pathogenesis encoded in the genomes of eighteen Dothideomycetes fungi.</title>
        <authorList>
            <person name="Ohm R.A."/>
            <person name="Feau N."/>
            <person name="Henrissat B."/>
            <person name="Schoch C.L."/>
            <person name="Horwitz B.A."/>
            <person name="Barry K.W."/>
            <person name="Condon B.J."/>
            <person name="Copeland A.C."/>
            <person name="Dhillon B."/>
            <person name="Glaser F."/>
            <person name="Hesse C.N."/>
            <person name="Kosti I."/>
            <person name="LaButti K."/>
            <person name="Lindquist E.A."/>
            <person name="Lucas S."/>
            <person name="Salamov A.A."/>
            <person name="Bradshaw R.E."/>
            <person name="Ciuffetti L."/>
            <person name="Hamelin R.C."/>
            <person name="Kema G.H.J."/>
            <person name="Lawrence C."/>
            <person name="Scott J.A."/>
            <person name="Spatafora J.W."/>
            <person name="Turgeon B.G."/>
            <person name="de Wit P.J.G.M."/>
            <person name="Zhong S."/>
            <person name="Goodwin S.B."/>
            <person name="Grigoriev I.V."/>
        </authorList>
    </citation>
    <scope>NUCLEOTIDE SEQUENCE [LARGE SCALE GENOMIC DNA]</scope>
    <source>
        <strain evidence="3">ND90Pr / ATCC 201652</strain>
    </source>
</reference>
<dbReference type="HOGENOM" id="CLU_2263284_0_0_1"/>
<dbReference type="GeneID" id="19135398"/>
<evidence type="ECO:0000256" key="1">
    <source>
        <dbReference type="SAM" id="Phobius"/>
    </source>
</evidence>
<evidence type="ECO:0000313" key="3">
    <source>
        <dbReference type="Proteomes" id="UP000016934"/>
    </source>
</evidence>